<dbReference type="RefSeq" id="WP_082156997.1">
    <property type="nucleotide sequence ID" value="NZ_CCAZ020000001.1"/>
</dbReference>
<proteinExistence type="predicted"/>
<dbReference type="Proteomes" id="UP000035762">
    <property type="component" value="Unassembled WGS sequence"/>
</dbReference>
<dbReference type="EMBL" id="CCAZ020000001">
    <property type="protein sequence ID" value="CEG08709.1"/>
    <property type="molecule type" value="Genomic_DNA"/>
</dbReference>
<feature type="domain" description="Methyltransferase type 11" evidence="1">
    <location>
        <begin position="60"/>
        <end position="108"/>
    </location>
</feature>
<comment type="caution">
    <text evidence="2">The sequence shown here is derived from an EMBL/GenBank/DDBJ whole genome shotgun (WGS) entry which is preliminary data.</text>
</comment>
<gene>
    <name evidence="2" type="ORF">BN961_02127</name>
</gene>
<name>A0A090MSV6_AFIFE</name>
<sequence>MLLLSNLPRVFDLTRSLPRVVDIGGVFGPLNTATHIIDVMPYSSMKKPLSPNEPTRFSEKNFSQFDICKKPWPFPDKFFDFAFTSHAIEDVRDPIGACEEMMRVAKAGYIEVPSRVREVFHPKRGYFWRRMFGRPIRVGDGHHRWLVDRVENGLVFTMKHAAVYERSSIITRSDIGRCLSPKETSIGLFWDGSFDVSERLLILPGEVERDFADFKLRSVRELRRVSK</sequence>
<organism evidence="2 3">
    <name type="scientific">Afipia felis</name>
    <name type="common">Cat scratch disease bacillus</name>
    <dbReference type="NCBI Taxonomy" id="1035"/>
    <lineage>
        <taxon>Bacteria</taxon>
        <taxon>Pseudomonadati</taxon>
        <taxon>Pseudomonadota</taxon>
        <taxon>Alphaproteobacteria</taxon>
        <taxon>Hyphomicrobiales</taxon>
        <taxon>Nitrobacteraceae</taxon>
        <taxon>Afipia</taxon>
    </lineage>
</organism>
<accession>A0A090MSV6</accession>
<evidence type="ECO:0000313" key="3">
    <source>
        <dbReference type="Proteomes" id="UP000035762"/>
    </source>
</evidence>
<protein>
    <recommendedName>
        <fullName evidence="1">Methyltransferase type 11 domain-containing protein</fullName>
    </recommendedName>
</protein>
<evidence type="ECO:0000259" key="1">
    <source>
        <dbReference type="Pfam" id="PF08241"/>
    </source>
</evidence>
<reference evidence="2 3" key="1">
    <citation type="journal article" date="2014" name="Genome Announc.">
        <title>Genome Sequence of Afipia felis Strain 76713, Isolated in Hospital Water Using an Amoeba Co-Culture Procedure.</title>
        <authorList>
            <person name="Benamar S."/>
            <person name="La Scola B."/>
            <person name="Croce O."/>
        </authorList>
    </citation>
    <scope>NUCLEOTIDE SEQUENCE [LARGE SCALE GENOMIC DNA]</scope>
    <source>
        <strain evidence="2 3">76713</strain>
    </source>
</reference>
<dbReference type="AlphaFoldDB" id="A0A090MSV6"/>
<dbReference type="InterPro" id="IPR013216">
    <property type="entry name" value="Methyltransf_11"/>
</dbReference>
<keyword evidence="3" id="KW-1185">Reference proteome</keyword>
<dbReference type="OrthoDB" id="9805171at2"/>
<dbReference type="SUPFAM" id="SSF53335">
    <property type="entry name" value="S-adenosyl-L-methionine-dependent methyltransferases"/>
    <property type="match status" value="1"/>
</dbReference>
<dbReference type="GO" id="GO:0008757">
    <property type="term" value="F:S-adenosylmethionine-dependent methyltransferase activity"/>
    <property type="evidence" value="ECO:0007669"/>
    <property type="project" value="InterPro"/>
</dbReference>
<dbReference type="Pfam" id="PF08241">
    <property type="entry name" value="Methyltransf_11"/>
    <property type="match status" value="1"/>
</dbReference>
<dbReference type="Gene3D" id="3.40.50.150">
    <property type="entry name" value="Vaccinia Virus protein VP39"/>
    <property type="match status" value="1"/>
</dbReference>
<evidence type="ECO:0000313" key="2">
    <source>
        <dbReference type="EMBL" id="CEG08709.1"/>
    </source>
</evidence>
<dbReference type="InterPro" id="IPR029063">
    <property type="entry name" value="SAM-dependent_MTases_sf"/>
</dbReference>
<dbReference type="STRING" id="1035.BN961_02127"/>